<dbReference type="Proteomes" id="UP001370100">
    <property type="component" value="Unassembled WGS sequence"/>
</dbReference>
<gene>
    <name evidence="3" type="ORF">WCD41_22440</name>
</gene>
<dbReference type="GO" id="GO:0008168">
    <property type="term" value="F:methyltransferase activity"/>
    <property type="evidence" value="ECO:0007669"/>
    <property type="project" value="UniProtKB-KW"/>
</dbReference>
<dbReference type="SUPFAM" id="SSF53335">
    <property type="entry name" value="S-adenosyl-L-methionine-dependent methyltransferases"/>
    <property type="match status" value="1"/>
</dbReference>
<evidence type="ECO:0000256" key="1">
    <source>
        <dbReference type="ARBA" id="ARBA00022679"/>
    </source>
</evidence>
<dbReference type="EC" id="2.1.-.-" evidence="3"/>
<dbReference type="Pfam" id="PF08242">
    <property type="entry name" value="Methyltransf_12"/>
    <property type="match status" value="1"/>
</dbReference>
<reference evidence="3 4" key="1">
    <citation type="submission" date="2024-03" db="EMBL/GenBank/DDBJ databases">
        <title>Actinomycetospora sp. OC33-EN06, a novel actinomycete isolated from wild orchid (Aerides multiflora).</title>
        <authorList>
            <person name="Suriyachadkun C."/>
        </authorList>
    </citation>
    <scope>NUCLEOTIDE SEQUENCE [LARGE SCALE GENOMIC DNA]</scope>
    <source>
        <strain evidence="3 4">OC33-EN06</strain>
    </source>
</reference>
<dbReference type="PANTHER" id="PTHR43861:SF3">
    <property type="entry name" value="PUTATIVE (AFU_ORTHOLOGUE AFUA_2G14390)-RELATED"/>
    <property type="match status" value="1"/>
</dbReference>
<organism evidence="3 4">
    <name type="scientific">Actinomycetospora aeridis</name>
    <dbReference type="NCBI Taxonomy" id="3129231"/>
    <lineage>
        <taxon>Bacteria</taxon>
        <taxon>Bacillati</taxon>
        <taxon>Actinomycetota</taxon>
        <taxon>Actinomycetes</taxon>
        <taxon>Pseudonocardiales</taxon>
        <taxon>Pseudonocardiaceae</taxon>
        <taxon>Actinomycetospora</taxon>
    </lineage>
</organism>
<dbReference type="Gene3D" id="3.40.50.150">
    <property type="entry name" value="Vaccinia Virus protein VP39"/>
    <property type="match status" value="1"/>
</dbReference>
<name>A0ABU8N9Z5_9PSEU</name>
<dbReference type="GO" id="GO:0032259">
    <property type="term" value="P:methylation"/>
    <property type="evidence" value="ECO:0007669"/>
    <property type="project" value="UniProtKB-KW"/>
</dbReference>
<comment type="caution">
    <text evidence="3">The sequence shown here is derived from an EMBL/GenBank/DDBJ whole genome shotgun (WGS) entry which is preliminary data.</text>
</comment>
<evidence type="ECO:0000313" key="3">
    <source>
        <dbReference type="EMBL" id="MEJ2889235.1"/>
    </source>
</evidence>
<keyword evidence="4" id="KW-1185">Reference proteome</keyword>
<dbReference type="InterPro" id="IPR029063">
    <property type="entry name" value="SAM-dependent_MTases_sf"/>
</dbReference>
<sequence length="253" mass="28830">MSDQTVEHYERIAADYDEHWSYDPDHIRRFSQAIVDSLRLTATDAIADVGCGTGLYTRRLAAEVEPERPILCVDPVPAMLDRLPRSRSLQPLVASAEDLATGRVAAPDRLDAIVLKESFHHVADRRATLEGLAGLLSRHGRILVVMLPRTIGHPLFREAHERFEELQPEPAEVVDMVSAVGLRAVVSYRTFHTTIDRERYVRMLESRYMSVLGEFSDEELRAGIDQFRHAYRNDPVLRFDDHFAFIKGWVRPG</sequence>
<protein>
    <submittedName>
        <fullName evidence="3">Class I SAM-dependent methyltransferase</fullName>
        <ecNumber evidence="3">2.1.-.-</ecNumber>
    </submittedName>
</protein>
<feature type="domain" description="Methyltransferase type 12" evidence="2">
    <location>
        <begin position="48"/>
        <end position="142"/>
    </location>
</feature>
<evidence type="ECO:0000259" key="2">
    <source>
        <dbReference type="Pfam" id="PF08242"/>
    </source>
</evidence>
<dbReference type="InterPro" id="IPR013217">
    <property type="entry name" value="Methyltransf_12"/>
</dbReference>
<dbReference type="PANTHER" id="PTHR43861">
    <property type="entry name" value="TRANS-ACONITATE 2-METHYLTRANSFERASE-RELATED"/>
    <property type="match status" value="1"/>
</dbReference>
<accession>A0ABU8N9Z5</accession>
<evidence type="ECO:0000313" key="4">
    <source>
        <dbReference type="Proteomes" id="UP001370100"/>
    </source>
</evidence>
<keyword evidence="1 3" id="KW-0808">Transferase</keyword>
<proteinExistence type="predicted"/>
<dbReference type="CDD" id="cd02440">
    <property type="entry name" value="AdoMet_MTases"/>
    <property type="match status" value="1"/>
</dbReference>
<dbReference type="RefSeq" id="WP_337716596.1">
    <property type="nucleotide sequence ID" value="NZ_JBBEGL010000006.1"/>
</dbReference>
<dbReference type="EMBL" id="JBBEGL010000006">
    <property type="protein sequence ID" value="MEJ2889235.1"/>
    <property type="molecule type" value="Genomic_DNA"/>
</dbReference>
<keyword evidence="3" id="KW-0489">Methyltransferase</keyword>